<dbReference type="EMBL" id="KM236240">
    <property type="protein sequence ID" value="AIX12123.1"/>
    <property type="molecule type" value="Genomic_DNA"/>
</dbReference>
<name>A0A0A0YTK8_9CAUD</name>
<accession>A0A0A0YTK8</accession>
<evidence type="ECO:0000313" key="1">
    <source>
        <dbReference type="EMBL" id="AIX12123.1"/>
    </source>
</evidence>
<evidence type="ECO:0000313" key="2">
    <source>
        <dbReference type="Proteomes" id="UP000030323"/>
    </source>
</evidence>
<proteinExistence type="predicted"/>
<gene>
    <name evidence="1" type="ORF">CPT_Moon152</name>
</gene>
<dbReference type="KEGG" id="vg:24721751"/>
<dbReference type="Proteomes" id="UP000030323">
    <property type="component" value="Segment"/>
</dbReference>
<dbReference type="RefSeq" id="YP_009146585.1">
    <property type="nucleotide sequence ID" value="NC_027331.1"/>
</dbReference>
<reference evidence="1 2" key="1">
    <citation type="journal article" date="2015" name="Genome Announc.">
        <title>Complete Genome Sequence of Citrobacter freundii Myophage Moon.</title>
        <authorList>
            <person name="Edwards G.B."/>
            <person name="Luna A.J."/>
            <person name="Hernandez A.C."/>
            <person name="Kuty Everett G.F."/>
        </authorList>
    </citation>
    <scope>NUCLEOTIDE SEQUENCE [LARGE SCALE GENOMIC DNA]</scope>
</reference>
<protein>
    <submittedName>
        <fullName evidence="1">Uncharacterized protein</fullName>
    </submittedName>
</protein>
<organism evidence="1 2">
    <name type="scientific">Citrobacter phage Moon</name>
    <dbReference type="NCBI Taxonomy" id="1540095"/>
    <lineage>
        <taxon>Viruses</taxon>
        <taxon>Duplodnaviria</taxon>
        <taxon>Heunggongvirae</taxon>
        <taxon>Uroviricota</taxon>
        <taxon>Caudoviricetes</taxon>
        <taxon>Pantevenvirales</taxon>
        <taxon>Straboviridae</taxon>
        <taxon>Tevenvirinae</taxon>
        <taxon>Moonvirus</taxon>
        <taxon>Moonvirus moon</taxon>
    </lineage>
</organism>
<keyword evidence="2" id="KW-1185">Reference proteome</keyword>
<sequence>MLNFGQVIPAGYAIQIESWENDGDDYNRQYFYGLTKADIEQFAHVLPLFKSCHGWKESGLGNKEFSEVAEELGYSYAELLRDGKINLEFANDYLGFNPDKVDLLFQDWEEEFEEMIAEWAEKRIGLPRIQEMLGYSDSGYDDFVRVFESAKVIFFEKELRIPDVKFEKLL</sequence>
<dbReference type="GeneID" id="24721751"/>